<sequence length="364" mass="41017">MYKLPPGRLLIVCIRRIGDVLLVTPLIRTFKRHWPDVKIDLLVFKGTEAILTANPDVQDIITIEERPDYLTHYRLVKKIFRVYDIAVSTLPGDKSTLYAYLAASYRIGMLGADKSRWWKRLLLSEIVEFDNISTHTVLMNLRLAEILQLTPCAEIVVSWQKEDAEAVTQRVDINKKLAVLHLRPKFSYKEWIKEGWLSLANWLQQSGYTVILTGAATESEKKTAMELADKLPLATINLAGCLSLNQLGFLLSYSQLYIGPDTVVTHMAAALGVPTMALFGPSNPVKWGPWPKAWTTLANPFVRTGSQHKNNVYLMQGPGTCVPCFKEGCDQHIKSHSRCLQDLTAEQVINKMSRLINPLDLSSI</sequence>
<dbReference type="InterPro" id="IPR002201">
    <property type="entry name" value="Glyco_trans_9"/>
</dbReference>
<name>A0A370CL54_9COXI</name>
<keyword evidence="2" id="KW-0808">Transferase</keyword>
<accession>A0A370CL54</accession>
<evidence type="ECO:0000313" key="4">
    <source>
        <dbReference type="Proteomes" id="UP000226429"/>
    </source>
</evidence>
<evidence type="ECO:0000256" key="2">
    <source>
        <dbReference type="ARBA" id="ARBA00022679"/>
    </source>
</evidence>
<evidence type="ECO:0000313" key="3">
    <source>
        <dbReference type="EMBL" id="RDH40984.1"/>
    </source>
</evidence>
<keyword evidence="4" id="KW-1185">Reference proteome</keyword>
<organism evidence="3 4">
    <name type="scientific">Candidatus Aquirickettsiella gammari</name>
    <dbReference type="NCBI Taxonomy" id="2016198"/>
    <lineage>
        <taxon>Bacteria</taxon>
        <taxon>Pseudomonadati</taxon>
        <taxon>Pseudomonadota</taxon>
        <taxon>Gammaproteobacteria</taxon>
        <taxon>Legionellales</taxon>
        <taxon>Coxiellaceae</taxon>
        <taxon>Candidatus Aquirickettsiella</taxon>
    </lineage>
</organism>
<dbReference type="PANTHER" id="PTHR30160:SF1">
    <property type="entry name" value="LIPOPOLYSACCHARIDE 1,2-N-ACETYLGLUCOSAMINETRANSFERASE-RELATED"/>
    <property type="match status" value="1"/>
</dbReference>
<dbReference type="EMBL" id="NMOS02000002">
    <property type="protein sequence ID" value="RDH40984.1"/>
    <property type="molecule type" value="Genomic_DNA"/>
</dbReference>
<dbReference type="CDD" id="cd03789">
    <property type="entry name" value="GT9_LPS_heptosyltransferase"/>
    <property type="match status" value="1"/>
</dbReference>
<protein>
    <submittedName>
        <fullName evidence="3">Glycosyltransferase family 9 protein</fullName>
    </submittedName>
</protein>
<dbReference type="GO" id="GO:0009244">
    <property type="term" value="P:lipopolysaccharide core region biosynthetic process"/>
    <property type="evidence" value="ECO:0007669"/>
    <property type="project" value="TreeGrafter"/>
</dbReference>
<dbReference type="PANTHER" id="PTHR30160">
    <property type="entry name" value="TETRAACYLDISACCHARIDE 4'-KINASE-RELATED"/>
    <property type="match status" value="1"/>
</dbReference>
<dbReference type="GO" id="GO:0005829">
    <property type="term" value="C:cytosol"/>
    <property type="evidence" value="ECO:0007669"/>
    <property type="project" value="TreeGrafter"/>
</dbReference>
<gene>
    <name evidence="3" type="ORF">CFE62_001075</name>
</gene>
<dbReference type="Proteomes" id="UP000226429">
    <property type="component" value="Unassembled WGS sequence"/>
</dbReference>
<evidence type="ECO:0000256" key="1">
    <source>
        <dbReference type="ARBA" id="ARBA00022676"/>
    </source>
</evidence>
<reference evidence="3 4" key="1">
    <citation type="journal article" date="2017" name="Int. J. Syst. Evol. Microbiol.">
        <title>Aquarickettsiella crustaci n. gen. n. sp. (Gammaproteobacteria: Legionellales: Coxiellaceae); a bacterial pathogen of the freshwater crustacean: Gammarus fossarum (Malacostraca: Amphipoda).</title>
        <authorList>
            <person name="Bojko J."/>
            <person name="Dunn A.M."/>
            <person name="Stebbing P.D."/>
            <person name="Van Aerle R."/>
            <person name="Bacela-Spychalska K."/>
            <person name="Bean T.P."/>
            <person name="Stentiford G.D."/>
        </authorList>
    </citation>
    <scope>NUCLEOTIDE SEQUENCE [LARGE SCALE GENOMIC DNA]</scope>
    <source>
        <strain evidence="3">RA15029</strain>
    </source>
</reference>
<reference evidence="3 4" key="2">
    <citation type="journal article" date="2018" name="J. Invertebr. Pathol.">
        <title>'Candidatus Aquirickettsiella gammari' (Gammaproteobacteria: Legionellales: Coxiellaceae): A bacterial pathogen of the freshwater crustacean Gammarus fossarum (Malacostraca: Amphipoda).</title>
        <authorList>
            <person name="Bojko J."/>
            <person name="Dunn A.M."/>
            <person name="Stebbing P.D."/>
            <person name="van Aerle R."/>
            <person name="Bacela-Spychalska K."/>
            <person name="Bean T.P."/>
            <person name="Urrutia A."/>
            <person name="Stentiford G.D."/>
        </authorList>
    </citation>
    <scope>NUCLEOTIDE SEQUENCE [LARGE SCALE GENOMIC DNA]</scope>
    <source>
        <strain evidence="3">RA15029</strain>
    </source>
</reference>
<proteinExistence type="predicted"/>
<dbReference type="AlphaFoldDB" id="A0A370CL54"/>
<dbReference type="SUPFAM" id="SSF53756">
    <property type="entry name" value="UDP-Glycosyltransferase/glycogen phosphorylase"/>
    <property type="match status" value="1"/>
</dbReference>
<dbReference type="Pfam" id="PF01075">
    <property type="entry name" value="Glyco_transf_9"/>
    <property type="match status" value="1"/>
</dbReference>
<dbReference type="InterPro" id="IPR051199">
    <property type="entry name" value="LPS_LOS_Heptosyltrfase"/>
</dbReference>
<comment type="caution">
    <text evidence="3">The sequence shown here is derived from an EMBL/GenBank/DDBJ whole genome shotgun (WGS) entry which is preliminary data.</text>
</comment>
<dbReference type="GO" id="GO:0008713">
    <property type="term" value="F:ADP-heptose-lipopolysaccharide heptosyltransferase activity"/>
    <property type="evidence" value="ECO:0007669"/>
    <property type="project" value="TreeGrafter"/>
</dbReference>
<dbReference type="Gene3D" id="3.40.50.2000">
    <property type="entry name" value="Glycogen Phosphorylase B"/>
    <property type="match status" value="2"/>
</dbReference>
<keyword evidence="1" id="KW-0328">Glycosyltransferase</keyword>